<dbReference type="Gene3D" id="3.40.50.150">
    <property type="entry name" value="Vaccinia Virus protein VP39"/>
    <property type="match status" value="1"/>
</dbReference>
<dbReference type="AlphaFoldDB" id="A0A511M860"/>
<evidence type="ECO:0000259" key="4">
    <source>
        <dbReference type="Pfam" id="PF13649"/>
    </source>
</evidence>
<dbReference type="GO" id="GO:0032259">
    <property type="term" value="P:methylation"/>
    <property type="evidence" value="ECO:0007669"/>
    <property type="project" value="UniProtKB-KW"/>
</dbReference>
<protein>
    <submittedName>
        <fullName evidence="5">SAM-dependent methyltransferase</fullName>
    </submittedName>
</protein>
<name>A0A511M860_9NOCA</name>
<evidence type="ECO:0000256" key="1">
    <source>
        <dbReference type="ARBA" id="ARBA00022603"/>
    </source>
</evidence>
<dbReference type="Proteomes" id="UP000321424">
    <property type="component" value="Unassembled WGS sequence"/>
</dbReference>
<organism evidence="5 6">
    <name type="scientific">Nocardia ninae NBRC 108245</name>
    <dbReference type="NCBI Taxonomy" id="1210091"/>
    <lineage>
        <taxon>Bacteria</taxon>
        <taxon>Bacillati</taxon>
        <taxon>Actinomycetota</taxon>
        <taxon>Actinomycetes</taxon>
        <taxon>Mycobacteriales</taxon>
        <taxon>Nocardiaceae</taxon>
        <taxon>Nocardia</taxon>
    </lineage>
</organism>
<dbReference type="RefSeq" id="WP_147129071.1">
    <property type="nucleotide sequence ID" value="NZ_BJXA01000005.1"/>
</dbReference>
<dbReference type="InterPro" id="IPR029063">
    <property type="entry name" value="SAM-dependent_MTases_sf"/>
</dbReference>
<reference evidence="5 6" key="1">
    <citation type="submission" date="2019-07" db="EMBL/GenBank/DDBJ databases">
        <title>Whole genome shotgun sequence of Nocardia ninae NBRC 108245.</title>
        <authorList>
            <person name="Hosoyama A."/>
            <person name="Uohara A."/>
            <person name="Ohji S."/>
            <person name="Ichikawa N."/>
        </authorList>
    </citation>
    <scope>NUCLEOTIDE SEQUENCE [LARGE SCALE GENOMIC DNA]</scope>
    <source>
        <strain evidence="5 6">NBRC 108245</strain>
    </source>
</reference>
<comment type="caution">
    <text evidence="5">The sequence shown here is derived from an EMBL/GenBank/DDBJ whole genome shotgun (WGS) entry which is preliminary data.</text>
</comment>
<evidence type="ECO:0000256" key="3">
    <source>
        <dbReference type="ARBA" id="ARBA00022691"/>
    </source>
</evidence>
<keyword evidence="6" id="KW-1185">Reference proteome</keyword>
<dbReference type="PANTHER" id="PTHR43464:SF19">
    <property type="entry name" value="UBIQUINONE BIOSYNTHESIS O-METHYLTRANSFERASE, MITOCHONDRIAL"/>
    <property type="match status" value="1"/>
</dbReference>
<sequence length="216" mass="23203">MTRPADFWNAAYDNDIAPWVIGEPQPAIIALERDGCIWGRVLDPGCGAGEHTILLTKLGYDVLGIDLSPSAIAFARANAAAQEVPAAEFEVADAIALGTAEAVPLFDTIVDSALFHVFGTEPEARAAYVRSLHALCKPGGLVNILALSDAGPGFGPQISDSIIRESFTEGWELEDIQPSQYRGRVTQPALEQRPDLGLQEGSIIDLVAWQARIRRV</sequence>
<dbReference type="OrthoDB" id="3825914at2"/>
<dbReference type="PANTHER" id="PTHR43464">
    <property type="entry name" value="METHYLTRANSFERASE"/>
    <property type="match status" value="1"/>
</dbReference>
<keyword evidence="2 5" id="KW-0808">Transferase</keyword>
<dbReference type="Pfam" id="PF13649">
    <property type="entry name" value="Methyltransf_25"/>
    <property type="match status" value="1"/>
</dbReference>
<dbReference type="InterPro" id="IPR041698">
    <property type="entry name" value="Methyltransf_25"/>
</dbReference>
<dbReference type="CDD" id="cd02440">
    <property type="entry name" value="AdoMet_MTases"/>
    <property type="match status" value="1"/>
</dbReference>
<gene>
    <name evidence="5" type="ORF">NN4_13530</name>
</gene>
<keyword evidence="3" id="KW-0949">S-adenosyl-L-methionine</keyword>
<evidence type="ECO:0000256" key="2">
    <source>
        <dbReference type="ARBA" id="ARBA00022679"/>
    </source>
</evidence>
<proteinExistence type="predicted"/>
<feature type="domain" description="Methyltransferase" evidence="4">
    <location>
        <begin position="41"/>
        <end position="140"/>
    </location>
</feature>
<evidence type="ECO:0000313" key="5">
    <source>
        <dbReference type="EMBL" id="GEM36834.1"/>
    </source>
</evidence>
<keyword evidence="1 5" id="KW-0489">Methyltransferase</keyword>
<accession>A0A511M860</accession>
<dbReference type="GO" id="GO:0008168">
    <property type="term" value="F:methyltransferase activity"/>
    <property type="evidence" value="ECO:0007669"/>
    <property type="project" value="UniProtKB-KW"/>
</dbReference>
<evidence type="ECO:0000313" key="6">
    <source>
        <dbReference type="Proteomes" id="UP000321424"/>
    </source>
</evidence>
<dbReference type="SUPFAM" id="SSF53335">
    <property type="entry name" value="S-adenosyl-L-methionine-dependent methyltransferases"/>
    <property type="match status" value="1"/>
</dbReference>
<dbReference type="EMBL" id="BJXA01000005">
    <property type="protein sequence ID" value="GEM36834.1"/>
    <property type="molecule type" value="Genomic_DNA"/>
</dbReference>